<dbReference type="InterPro" id="IPR004083">
    <property type="entry name" value="Raptor"/>
</dbReference>
<name>A0A914QKU3_9BILA</name>
<feature type="region of interest" description="Disordered" evidence="3">
    <location>
        <begin position="231"/>
        <end position="267"/>
    </location>
</feature>
<evidence type="ECO:0000256" key="1">
    <source>
        <dbReference type="ARBA" id="ARBA00022574"/>
    </source>
</evidence>
<dbReference type="PANTHER" id="PTHR12848">
    <property type="entry name" value="REGULATORY-ASSOCIATED PROTEIN OF MTOR"/>
    <property type="match status" value="1"/>
</dbReference>
<dbReference type="GO" id="GO:0010506">
    <property type="term" value="P:regulation of autophagy"/>
    <property type="evidence" value="ECO:0007669"/>
    <property type="project" value="TreeGrafter"/>
</dbReference>
<dbReference type="Pfam" id="PF14538">
    <property type="entry name" value="Raptor_N"/>
    <property type="match status" value="1"/>
</dbReference>
<keyword evidence="2" id="KW-0677">Repeat</keyword>
<dbReference type="GO" id="GO:0005737">
    <property type="term" value="C:cytoplasm"/>
    <property type="evidence" value="ECO:0007669"/>
    <property type="project" value="TreeGrafter"/>
</dbReference>
<dbReference type="PANTHER" id="PTHR12848:SF16">
    <property type="entry name" value="REGULATORY-ASSOCIATED PROTEIN OF MTOR"/>
    <property type="match status" value="1"/>
</dbReference>
<keyword evidence="1" id="KW-0853">WD repeat</keyword>
<evidence type="ECO:0000256" key="3">
    <source>
        <dbReference type="SAM" id="MobiDB-lite"/>
    </source>
</evidence>
<dbReference type="GO" id="GO:0009267">
    <property type="term" value="P:cellular response to starvation"/>
    <property type="evidence" value="ECO:0007669"/>
    <property type="project" value="TreeGrafter"/>
</dbReference>
<dbReference type="GO" id="GO:0071230">
    <property type="term" value="P:cellular response to amino acid stimulus"/>
    <property type="evidence" value="ECO:0007669"/>
    <property type="project" value="TreeGrafter"/>
</dbReference>
<dbReference type="PRINTS" id="PR01547">
    <property type="entry name" value="YEAST176DUF"/>
</dbReference>
<accession>A0A914QKU3</accession>
<reference evidence="6" key="1">
    <citation type="submission" date="2022-11" db="UniProtKB">
        <authorList>
            <consortium name="WormBaseParasite"/>
        </authorList>
    </citation>
    <scope>IDENTIFICATION</scope>
</reference>
<evidence type="ECO:0000313" key="5">
    <source>
        <dbReference type="Proteomes" id="UP000887578"/>
    </source>
</evidence>
<organism evidence="5 6">
    <name type="scientific">Panagrolaimus davidi</name>
    <dbReference type="NCBI Taxonomy" id="227884"/>
    <lineage>
        <taxon>Eukaryota</taxon>
        <taxon>Metazoa</taxon>
        <taxon>Ecdysozoa</taxon>
        <taxon>Nematoda</taxon>
        <taxon>Chromadorea</taxon>
        <taxon>Rhabditida</taxon>
        <taxon>Tylenchina</taxon>
        <taxon>Panagrolaimomorpha</taxon>
        <taxon>Panagrolaimoidea</taxon>
        <taxon>Panagrolaimidae</taxon>
        <taxon>Panagrolaimus</taxon>
    </lineage>
</organism>
<proteinExistence type="predicted"/>
<dbReference type="SMART" id="SM01302">
    <property type="entry name" value="Raptor_N"/>
    <property type="match status" value="1"/>
</dbReference>
<feature type="domain" description="Raptor N-terminal CASPase-like" evidence="4">
    <location>
        <begin position="38"/>
        <end position="181"/>
    </location>
</feature>
<dbReference type="GO" id="GO:0031931">
    <property type="term" value="C:TORC1 complex"/>
    <property type="evidence" value="ECO:0007669"/>
    <property type="project" value="InterPro"/>
</dbReference>
<dbReference type="GO" id="GO:0030307">
    <property type="term" value="P:positive regulation of cell growth"/>
    <property type="evidence" value="ECO:0007669"/>
    <property type="project" value="TreeGrafter"/>
</dbReference>
<evidence type="ECO:0000313" key="6">
    <source>
        <dbReference type="WBParaSite" id="PDA_v2.g4250.t1"/>
    </source>
</evidence>
<evidence type="ECO:0000259" key="4">
    <source>
        <dbReference type="SMART" id="SM01302"/>
    </source>
</evidence>
<protein>
    <submittedName>
        <fullName evidence="6">Raptor N-terminal CASPase-like domain-containing protein</fullName>
    </submittedName>
</protein>
<dbReference type="AlphaFoldDB" id="A0A914QKU3"/>
<dbReference type="WBParaSite" id="PDA_v2.g4250.t1">
    <property type="protein sequence ID" value="PDA_v2.g4250.t1"/>
    <property type="gene ID" value="PDA_v2.g4250"/>
</dbReference>
<dbReference type="Proteomes" id="UP000887578">
    <property type="component" value="Unplaced"/>
</dbReference>
<sequence length="310" mass="35923">MQEKPLKTWFHEARHIEKISGDPQSNHDQEEWRKIKERMKTVSVALVLCLNVGVDPPDIVKPVPCARREAWVDPSLMNITKVPQQVATNLQKSYERLQPRARYKAAIDPTIDYIKRLCISLRKSATKERVLFHFNGHGVPKPTEAGEIWVFNKNITQYIPVSIYDLQTWMGTPSVYVWTIEKDPERQFKRILRQPQLSYDAKVQQVQELVNTLSPDRQQLYQQFMGQQYKAEASPSTLSPPQLLHRQPTRPPSRMPQRSPPGDDGFSMISKILQNESIPENERWKQIVAIYGEAEPRVKNENPFAFDGIV</sequence>
<keyword evidence="5" id="KW-1185">Reference proteome</keyword>
<dbReference type="GO" id="GO:0038202">
    <property type="term" value="P:TORC1 signaling"/>
    <property type="evidence" value="ECO:0007669"/>
    <property type="project" value="TreeGrafter"/>
</dbReference>
<dbReference type="GO" id="GO:0030674">
    <property type="term" value="F:protein-macromolecule adaptor activity"/>
    <property type="evidence" value="ECO:0007669"/>
    <property type="project" value="TreeGrafter"/>
</dbReference>
<evidence type="ECO:0000256" key="2">
    <source>
        <dbReference type="ARBA" id="ARBA00022737"/>
    </source>
</evidence>
<dbReference type="InterPro" id="IPR029347">
    <property type="entry name" value="Raptor_N"/>
</dbReference>